<dbReference type="PANTHER" id="PTHR24201">
    <property type="entry name" value="ANK_REP_REGION DOMAIN-CONTAINING PROTEIN"/>
    <property type="match status" value="1"/>
</dbReference>
<feature type="repeat" description="ANK" evidence="3">
    <location>
        <begin position="44"/>
        <end position="76"/>
    </location>
</feature>
<dbReference type="SMART" id="SM00248">
    <property type="entry name" value="ANK"/>
    <property type="match status" value="2"/>
</dbReference>
<dbReference type="AlphaFoldDB" id="A0AAE0SIL8"/>
<reference evidence="5" key="3">
    <citation type="submission" date="2023-05" db="EMBL/GenBank/DDBJ databases">
        <authorList>
            <person name="Smith C.H."/>
        </authorList>
    </citation>
    <scope>NUCLEOTIDE SEQUENCE</scope>
    <source>
        <strain evidence="5">CHS0354</strain>
        <tissue evidence="5">Mantle</tissue>
    </source>
</reference>
<dbReference type="SUPFAM" id="SSF48403">
    <property type="entry name" value="Ankyrin repeat"/>
    <property type="match status" value="1"/>
</dbReference>
<keyword evidence="4" id="KW-1133">Transmembrane helix</keyword>
<proteinExistence type="predicted"/>
<dbReference type="Pfam" id="PF12796">
    <property type="entry name" value="Ank_2"/>
    <property type="match status" value="1"/>
</dbReference>
<name>A0AAE0SIL8_9BIVA</name>
<dbReference type="PANTHER" id="PTHR24201:SF14">
    <property type="entry name" value="CYCLIN-DEPENDENT KINASE 4 INHIBITOR C-LIKE"/>
    <property type="match status" value="1"/>
</dbReference>
<feature type="transmembrane region" description="Helical" evidence="4">
    <location>
        <begin position="167"/>
        <end position="188"/>
    </location>
</feature>
<reference evidence="5" key="2">
    <citation type="journal article" date="2021" name="Genome Biol. Evol.">
        <title>Developing a high-quality reference genome for a parasitic bivalve with doubly uniparental inheritance (Bivalvia: Unionida).</title>
        <authorList>
            <person name="Smith C.H."/>
        </authorList>
    </citation>
    <scope>NUCLEOTIDE SEQUENCE</scope>
    <source>
        <strain evidence="5">CHS0354</strain>
        <tissue evidence="5">Mantle</tissue>
    </source>
</reference>
<accession>A0AAE0SIL8</accession>
<dbReference type="EMBL" id="JAEAOA010000166">
    <property type="protein sequence ID" value="KAK3592587.1"/>
    <property type="molecule type" value="Genomic_DNA"/>
</dbReference>
<keyword evidence="6" id="KW-1185">Reference proteome</keyword>
<dbReference type="GO" id="GO:0005634">
    <property type="term" value="C:nucleus"/>
    <property type="evidence" value="ECO:0007669"/>
    <property type="project" value="TreeGrafter"/>
</dbReference>
<organism evidence="5 6">
    <name type="scientific">Potamilus streckersoni</name>
    <dbReference type="NCBI Taxonomy" id="2493646"/>
    <lineage>
        <taxon>Eukaryota</taxon>
        <taxon>Metazoa</taxon>
        <taxon>Spiralia</taxon>
        <taxon>Lophotrochozoa</taxon>
        <taxon>Mollusca</taxon>
        <taxon>Bivalvia</taxon>
        <taxon>Autobranchia</taxon>
        <taxon>Heteroconchia</taxon>
        <taxon>Palaeoheterodonta</taxon>
        <taxon>Unionida</taxon>
        <taxon>Unionoidea</taxon>
        <taxon>Unionidae</taxon>
        <taxon>Ambleminae</taxon>
        <taxon>Lampsilini</taxon>
        <taxon>Potamilus</taxon>
    </lineage>
</organism>
<gene>
    <name evidence="5" type="ORF">CHS0354_001754</name>
</gene>
<dbReference type="InterPro" id="IPR002110">
    <property type="entry name" value="Ankyrin_rpt"/>
</dbReference>
<keyword evidence="4" id="KW-0472">Membrane</keyword>
<evidence type="ECO:0000256" key="1">
    <source>
        <dbReference type="ARBA" id="ARBA00022737"/>
    </source>
</evidence>
<evidence type="ECO:0000256" key="4">
    <source>
        <dbReference type="SAM" id="Phobius"/>
    </source>
</evidence>
<keyword evidence="1" id="KW-0677">Repeat</keyword>
<reference evidence="5" key="1">
    <citation type="journal article" date="2021" name="Genome Biol. Evol.">
        <title>A High-Quality Reference Genome for a Parasitic Bivalve with Doubly Uniparental Inheritance (Bivalvia: Unionida).</title>
        <authorList>
            <person name="Smith C.H."/>
        </authorList>
    </citation>
    <scope>NUCLEOTIDE SEQUENCE</scope>
    <source>
        <strain evidence="5">CHS0354</strain>
    </source>
</reference>
<dbReference type="PROSITE" id="PS50297">
    <property type="entry name" value="ANK_REP_REGION"/>
    <property type="match status" value="1"/>
</dbReference>
<dbReference type="InterPro" id="IPR036770">
    <property type="entry name" value="Ankyrin_rpt-contain_sf"/>
</dbReference>
<dbReference type="PROSITE" id="PS50088">
    <property type="entry name" value="ANK_REPEAT"/>
    <property type="match status" value="1"/>
</dbReference>
<keyword evidence="4" id="KW-0812">Transmembrane</keyword>
<evidence type="ECO:0000313" key="5">
    <source>
        <dbReference type="EMBL" id="KAK3592587.1"/>
    </source>
</evidence>
<evidence type="ECO:0000256" key="2">
    <source>
        <dbReference type="ARBA" id="ARBA00023043"/>
    </source>
</evidence>
<dbReference type="InterPro" id="IPR050776">
    <property type="entry name" value="Ank_Repeat/CDKN_Inhibitor"/>
</dbReference>
<comment type="caution">
    <text evidence="5">The sequence shown here is derived from an EMBL/GenBank/DDBJ whole genome shotgun (WGS) entry which is preliminary data.</text>
</comment>
<dbReference type="Proteomes" id="UP001195483">
    <property type="component" value="Unassembled WGS sequence"/>
</dbReference>
<protein>
    <submittedName>
        <fullName evidence="5">Uncharacterized protein</fullName>
    </submittedName>
</protein>
<keyword evidence="2 3" id="KW-0040">ANK repeat</keyword>
<sequence>MDLISFDMMESGYPLLEAVFNENVGEAKNLLETESYDINDADSSGRTALHVAACRGNENVVRMLIEHGADISARDKNDNTPLHWCGHSECISILSKYGADFAFRNKIGATAKDMAKRRGISPEVIATFERYEQLFAKQGFNRNKMTGEDSFMPLWYEFSEELGPRKVFLLILFLLCFSLYIAYTVTGFSKHLEIRLPLEYESAHYEL</sequence>
<dbReference type="Gene3D" id="1.25.40.20">
    <property type="entry name" value="Ankyrin repeat-containing domain"/>
    <property type="match status" value="1"/>
</dbReference>
<evidence type="ECO:0000313" key="6">
    <source>
        <dbReference type="Proteomes" id="UP001195483"/>
    </source>
</evidence>
<evidence type="ECO:0000256" key="3">
    <source>
        <dbReference type="PROSITE-ProRule" id="PRU00023"/>
    </source>
</evidence>